<accession>A0A1F8EAN6</accession>
<dbReference type="EMBL" id="MGIZ01000058">
    <property type="protein sequence ID" value="OGM97178.1"/>
    <property type="molecule type" value="Genomic_DNA"/>
</dbReference>
<sequence>MDILRHPTGWYWAVRPIFKWFPAGMQTSLTQPDFMKKFLMSQGVLEIIFAVILLAWFLPKKYAKWVAGLTALEMAGILFLIPIDAVTFRDFGLLGGALALFLLLNGGFKSTSSGGSSPTFQNKVEHKPIKEGEPLVQTFDQFIGNK</sequence>
<gene>
    <name evidence="2" type="ORF">A2817_01470</name>
</gene>
<keyword evidence="1" id="KW-0812">Transmembrane</keyword>
<reference evidence="2 3" key="1">
    <citation type="journal article" date="2016" name="Nat. Commun.">
        <title>Thousands of microbial genomes shed light on interconnected biogeochemical processes in an aquifer system.</title>
        <authorList>
            <person name="Anantharaman K."/>
            <person name="Brown C.T."/>
            <person name="Hug L.A."/>
            <person name="Sharon I."/>
            <person name="Castelle C.J."/>
            <person name="Probst A.J."/>
            <person name="Thomas B.C."/>
            <person name="Singh A."/>
            <person name="Wilkins M.J."/>
            <person name="Karaoz U."/>
            <person name="Brodie E.L."/>
            <person name="Williams K.H."/>
            <person name="Hubbard S.S."/>
            <person name="Banfield J.F."/>
        </authorList>
    </citation>
    <scope>NUCLEOTIDE SEQUENCE [LARGE SCALE GENOMIC DNA]</scope>
</reference>
<protein>
    <recommendedName>
        <fullName evidence="4">DoxX family protein</fullName>
    </recommendedName>
</protein>
<organism evidence="2 3">
    <name type="scientific">Candidatus Yanofskybacteria bacterium RIFCSPHIGHO2_01_FULL_39_8b</name>
    <dbReference type="NCBI Taxonomy" id="1802659"/>
    <lineage>
        <taxon>Bacteria</taxon>
        <taxon>Candidatus Yanofskyibacteriota</taxon>
    </lineage>
</organism>
<feature type="transmembrane region" description="Helical" evidence="1">
    <location>
        <begin position="91"/>
        <end position="108"/>
    </location>
</feature>
<dbReference type="Proteomes" id="UP000177594">
    <property type="component" value="Unassembled WGS sequence"/>
</dbReference>
<evidence type="ECO:0000313" key="3">
    <source>
        <dbReference type="Proteomes" id="UP000177594"/>
    </source>
</evidence>
<keyword evidence="1" id="KW-1133">Transmembrane helix</keyword>
<keyword evidence="1" id="KW-0472">Membrane</keyword>
<evidence type="ECO:0000313" key="2">
    <source>
        <dbReference type="EMBL" id="OGM97178.1"/>
    </source>
</evidence>
<feature type="transmembrane region" description="Helical" evidence="1">
    <location>
        <begin position="65"/>
        <end position="85"/>
    </location>
</feature>
<comment type="caution">
    <text evidence="2">The sequence shown here is derived from an EMBL/GenBank/DDBJ whole genome shotgun (WGS) entry which is preliminary data.</text>
</comment>
<evidence type="ECO:0000256" key="1">
    <source>
        <dbReference type="SAM" id="Phobius"/>
    </source>
</evidence>
<name>A0A1F8EAN6_9BACT</name>
<feature type="transmembrane region" description="Helical" evidence="1">
    <location>
        <begin position="38"/>
        <end position="58"/>
    </location>
</feature>
<proteinExistence type="predicted"/>
<evidence type="ECO:0008006" key="4">
    <source>
        <dbReference type="Google" id="ProtNLM"/>
    </source>
</evidence>
<dbReference type="AlphaFoldDB" id="A0A1F8EAN6"/>